<dbReference type="Proteomes" id="UP000030746">
    <property type="component" value="Unassembled WGS sequence"/>
</dbReference>
<keyword evidence="3" id="KW-1185">Reference proteome</keyword>
<gene>
    <name evidence="2" type="ORF">LOTGIDRAFT_157690</name>
</gene>
<dbReference type="CTD" id="20237473"/>
<name>V4AT82_LOTGI</name>
<feature type="transmembrane region" description="Helical" evidence="1">
    <location>
        <begin position="49"/>
        <end position="69"/>
    </location>
</feature>
<dbReference type="EMBL" id="KB200701">
    <property type="protein sequence ID" value="ESP00483.1"/>
    <property type="molecule type" value="Genomic_DNA"/>
</dbReference>
<sequence>MRTYGYKGYFNLLGFENDFEIDINYEYIDEYPRSLELGREMVNFLRMKITLLLLVVVVMMMGLEVHLAYNPYRVDVRIRRGWLWGKRDVRNADFDAAYNAAAEDGVFTDDEIKSVFGVDVDEFKAAYDVNDDGVVKVLEYELVNKVNQDE</sequence>
<dbReference type="GeneID" id="20237473"/>
<dbReference type="HOGENOM" id="CLU_1742611_0_0_1"/>
<evidence type="ECO:0008006" key="4">
    <source>
        <dbReference type="Google" id="ProtNLM"/>
    </source>
</evidence>
<evidence type="ECO:0000256" key="1">
    <source>
        <dbReference type="SAM" id="Phobius"/>
    </source>
</evidence>
<evidence type="ECO:0000313" key="3">
    <source>
        <dbReference type="Proteomes" id="UP000030746"/>
    </source>
</evidence>
<dbReference type="AlphaFoldDB" id="V4AT82"/>
<keyword evidence="1" id="KW-0472">Membrane</keyword>
<organism evidence="2 3">
    <name type="scientific">Lottia gigantea</name>
    <name type="common">Giant owl limpet</name>
    <dbReference type="NCBI Taxonomy" id="225164"/>
    <lineage>
        <taxon>Eukaryota</taxon>
        <taxon>Metazoa</taxon>
        <taxon>Spiralia</taxon>
        <taxon>Lophotrochozoa</taxon>
        <taxon>Mollusca</taxon>
        <taxon>Gastropoda</taxon>
        <taxon>Patellogastropoda</taxon>
        <taxon>Lottioidea</taxon>
        <taxon>Lottiidae</taxon>
        <taxon>Lottia</taxon>
    </lineage>
</organism>
<reference evidence="2 3" key="1">
    <citation type="journal article" date="2013" name="Nature">
        <title>Insights into bilaterian evolution from three spiralian genomes.</title>
        <authorList>
            <person name="Simakov O."/>
            <person name="Marletaz F."/>
            <person name="Cho S.J."/>
            <person name="Edsinger-Gonzales E."/>
            <person name="Havlak P."/>
            <person name="Hellsten U."/>
            <person name="Kuo D.H."/>
            <person name="Larsson T."/>
            <person name="Lv J."/>
            <person name="Arendt D."/>
            <person name="Savage R."/>
            <person name="Osoegawa K."/>
            <person name="de Jong P."/>
            <person name="Grimwood J."/>
            <person name="Chapman J.A."/>
            <person name="Shapiro H."/>
            <person name="Aerts A."/>
            <person name="Otillar R.P."/>
            <person name="Terry A.Y."/>
            <person name="Boore J.L."/>
            <person name="Grigoriev I.V."/>
            <person name="Lindberg D.R."/>
            <person name="Seaver E.C."/>
            <person name="Weisblat D.A."/>
            <person name="Putnam N.H."/>
            <person name="Rokhsar D.S."/>
        </authorList>
    </citation>
    <scope>NUCLEOTIDE SEQUENCE [LARGE SCALE GENOMIC DNA]</scope>
</reference>
<proteinExistence type="predicted"/>
<evidence type="ECO:0000313" key="2">
    <source>
        <dbReference type="EMBL" id="ESP00483.1"/>
    </source>
</evidence>
<accession>V4AT82</accession>
<keyword evidence="1" id="KW-1133">Transmembrane helix</keyword>
<protein>
    <recommendedName>
        <fullName evidence="4">EF-hand domain-containing protein</fullName>
    </recommendedName>
</protein>
<keyword evidence="1" id="KW-0812">Transmembrane</keyword>
<dbReference type="KEGG" id="lgi:LOTGIDRAFT_157690"/>
<dbReference type="RefSeq" id="XP_009048602.1">
    <property type="nucleotide sequence ID" value="XM_009050354.1"/>
</dbReference>